<dbReference type="SUPFAM" id="SSF48008">
    <property type="entry name" value="GntR ligand-binding domain-like"/>
    <property type="match status" value="1"/>
</dbReference>
<dbReference type="Proteomes" id="UP001064087">
    <property type="component" value="Chromosome"/>
</dbReference>
<dbReference type="EMBL" id="CP106738">
    <property type="protein sequence ID" value="UXX82771.1"/>
    <property type="molecule type" value="Genomic_DNA"/>
</dbReference>
<dbReference type="InterPro" id="IPR008920">
    <property type="entry name" value="TF_FadR/GntR_C"/>
</dbReference>
<dbReference type="InterPro" id="IPR036390">
    <property type="entry name" value="WH_DNA-bd_sf"/>
</dbReference>
<dbReference type="PANTHER" id="PTHR43537:SF51">
    <property type="entry name" value="HTH-TYPE TRANSCRIPTIONAL REGULATOR LGOR-RELATED"/>
    <property type="match status" value="1"/>
</dbReference>
<organism evidence="5 6">
    <name type="scientific">Roseovarius pelagicus</name>
    <dbReference type="NCBI Taxonomy" id="2980108"/>
    <lineage>
        <taxon>Bacteria</taxon>
        <taxon>Pseudomonadati</taxon>
        <taxon>Pseudomonadota</taxon>
        <taxon>Alphaproteobacteria</taxon>
        <taxon>Rhodobacterales</taxon>
        <taxon>Roseobacteraceae</taxon>
        <taxon>Roseovarius</taxon>
    </lineage>
</organism>
<dbReference type="InterPro" id="IPR036388">
    <property type="entry name" value="WH-like_DNA-bd_sf"/>
</dbReference>
<dbReference type="InterPro" id="IPR011711">
    <property type="entry name" value="GntR_C"/>
</dbReference>
<dbReference type="Gene3D" id="1.20.120.530">
    <property type="entry name" value="GntR ligand-binding domain-like"/>
    <property type="match status" value="1"/>
</dbReference>
<dbReference type="SUPFAM" id="SSF46785">
    <property type="entry name" value="Winged helix' DNA-binding domain"/>
    <property type="match status" value="1"/>
</dbReference>
<dbReference type="CDD" id="cd07377">
    <property type="entry name" value="WHTH_GntR"/>
    <property type="match status" value="1"/>
</dbReference>
<dbReference type="Gene3D" id="1.10.10.10">
    <property type="entry name" value="Winged helix-like DNA-binding domain superfamily/Winged helix DNA-binding domain"/>
    <property type="match status" value="1"/>
</dbReference>
<dbReference type="PRINTS" id="PR00035">
    <property type="entry name" value="HTHGNTR"/>
</dbReference>
<dbReference type="SMART" id="SM00895">
    <property type="entry name" value="FCD"/>
    <property type="match status" value="1"/>
</dbReference>
<accession>A0ABY6D9G6</accession>
<protein>
    <submittedName>
        <fullName evidence="5">GntR family transcriptional regulator</fullName>
    </submittedName>
</protein>
<dbReference type="PANTHER" id="PTHR43537">
    <property type="entry name" value="TRANSCRIPTIONAL REGULATOR, GNTR FAMILY"/>
    <property type="match status" value="1"/>
</dbReference>
<keyword evidence="3" id="KW-0804">Transcription</keyword>
<evidence type="ECO:0000256" key="2">
    <source>
        <dbReference type="ARBA" id="ARBA00023125"/>
    </source>
</evidence>
<keyword evidence="6" id="KW-1185">Reference proteome</keyword>
<sequence>MSPTESLTDSAFLRMRDMILSGELPSGTQLQERAFAERLGVSRTPVREAIARLMSEGLVIRAHRGVPTVNRISISEIMEILHIRRLLECEAAKQAARVSSNPEIWLNFKSTLAGYLNGYHPGAVEHADFDFAFHMQIANTAGSSLLAEMIGGLKLKTRIFDQGQIPDRLDPGTREHIAIADAILARDPDAAEMAMREHINNAREAILSHLHRLS</sequence>
<dbReference type="RefSeq" id="WP_241188221.1">
    <property type="nucleotide sequence ID" value="NZ_CP106738.1"/>
</dbReference>
<evidence type="ECO:0000313" key="6">
    <source>
        <dbReference type="Proteomes" id="UP001064087"/>
    </source>
</evidence>
<dbReference type="Pfam" id="PF07729">
    <property type="entry name" value="FCD"/>
    <property type="match status" value="1"/>
</dbReference>
<dbReference type="SMART" id="SM00345">
    <property type="entry name" value="HTH_GNTR"/>
    <property type="match status" value="1"/>
</dbReference>
<evidence type="ECO:0000256" key="3">
    <source>
        <dbReference type="ARBA" id="ARBA00023163"/>
    </source>
</evidence>
<dbReference type="Pfam" id="PF00392">
    <property type="entry name" value="GntR"/>
    <property type="match status" value="1"/>
</dbReference>
<dbReference type="PROSITE" id="PS50949">
    <property type="entry name" value="HTH_GNTR"/>
    <property type="match status" value="1"/>
</dbReference>
<gene>
    <name evidence="5" type="ORF">N7U68_17050</name>
</gene>
<dbReference type="InterPro" id="IPR000524">
    <property type="entry name" value="Tscrpt_reg_HTH_GntR"/>
</dbReference>
<keyword evidence="1" id="KW-0805">Transcription regulation</keyword>
<evidence type="ECO:0000259" key="4">
    <source>
        <dbReference type="PROSITE" id="PS50949"/>
    </source>
</evidence>
<evidence type="ECO:0000256" key="1">
    <source>
        <dbReference type="ARBA" id="ARBA00023015"/>
    </source>
</evidence>
<name>A0ABY6D9G6_9RHOB</name>
<feature type="domain" description="HTH gntR-type" evidence="4">
    <location>
        <begin position="5"/>
        <end position="72"/>
    </location>
</feature>
<evidence type="ECO:0000313" key="5">
    <source>
        <dbReference type="EMBL" id="UXX82771.1"/>
    </source>
</evidence>
<reference evidence="5" key="1">
    <citation type="submission" date="2022-10" db="EMBL/GenBank/DDBJ databases">
        <title>Roseovarius pelagicus sp. nov., isolated from Arctic seawater.</title>
        <authorList>
            <person name="Hong Y.W."/>
            <person name="Hwang C.Y."/>
        </authorList>
    </citation>
    <scope>NUCLEOTIDE SEQUENCE</scope>
    <source>
        <strain evidence="5">HL-MP18</strain>
    </source>
</reference>
<keyword evidence="2" id="KW-0238">DNA-binding</keyword>
<proteinExistence type="predicted"/>